<dbReference type="EMBL" id="FZQP02000227">
    <property type="protein sequence ID" value="VVC88044.1"/>
    <property type="molecule type" value="Genomic_DNA"/>
</dbReference>
<accession>A0A5E4PSG2</accession>
<protein>
    <recommendedName>
        <fullName evidence="2">Vacuolar protein sorting-associated protein 13 VPS13 adaptor binding domain-containing protein</fullName>
    </recommendedName>
</protein>
<name>A0A5E4PSG2_9NEOP</name>
<feature type="compositionally biased region" description="Polar residues" evidence="1">
    <location>
        <begin position="1"/>
        <end position="12"/>
    </location>
</feature>
<dbReference type="InterPro" id="IPR009543">
    <property type="entry name" value="VPS13_VAB"/>
</dbReference>
<dbReference type="InterPro" id="IPR026847">
    <property type="entry name" value="VPS13"/>
</dbReference>
<organism evidence="3 4">
    <name type="scientific">Leptidea sinapis</name>
    <dbReference type="NCBI Taxonomy" id="189913"/>
    <lineage>
        <taxon>Eukaryota</taxon>
        <taxon>Metazoa</taxon>
        <taxon>Ecdysozoa</taxon>
        <taxon>Arthropoda</taxon>
        <taxon>Hexapoda</taxon>
        <taxon>Insecta</taxon>
        <taxon>Pterygota</taxon>
        <taxon>Neoptera</taxon>
        <taxon>Endopterygota</taxon>
        <taxon>Lepidoptera</taxon>
        <taxon>Glossata</taxon>
        <taxon>Ditrysia</taxon>
        <taxon>Papilionoidea</taxon>
        <taxon>Pieridae</taxon>
        <taxon>Dismorphiinae</taxon>
        <taxon>Leptidea</taxon>
    </lineage>
</organism>
<feature type="region of interest" description="Disordered" evidence="1">
    <location>
        <begin position="1"/>
        <end position="27"/>
    </location>
</feature>
<feature type="domain" description="Vacuolar protein sorting-associated protein 13 VPS13 adaptor binding" evidence="2">
    <location>
        <begin position="73"/>
        <end position="600"/>
    </location>
</feature>
<dbReference type="PANTHER" id="PTHR16166">
    <property type="entry name" value="VACUOLAR PROTEIN SORTING-ASSOCIATED PROTEIN VPS13"/>
    <property type="match status" value="1"/>
</dbReference>
<reference evidence="3 4" key="1">
    <citation type="submission" date="2017-07" db="EMBL/GenBank/DDBJ databases">
        <authorList>
            <person name="Talla V."/>
            <person name="Backstrom N."/>
        </authorList>
    </citation>
    <scope>NUCLEOTIDE SEQUENCE [LARGE SCALE GENOMIC DNA]</scope>
</reference>
<dbReference type="Pfam" id="PF25036">
    <property type="entry name" value="VPS13_VAB"/>
    <property type="match status" value="1"/>
</dbReference>
<dbReference type="Proteomes" id="UP000324832">
    <property type="component" value="Unassembled WGS sequence"/>
</dbReference>
<feature type="region of interest" description="Disordered" evidence="1">
    <location>
        <begin position="44"/>
        <end position="64"/>
    </location>
</feature>
<gene>
    <name evidence="3" type="ORF">LSINAPIS_LOCUS1505</name>
</gene>
<dbReference type="GO" id="GO:0045053">
    <property type="term" value="P:protein retention in Golgi apparatus"/>
    <property type="evidence" value="ECO:0007669"/>
    <property type="project" value="TreeGrafter"/>
</dbReference>
<evidence type="ECO:0000256" key="1">
    <source>
        <dbReference type="SAM" id="MobiDB-lite"/>
    </source>
</evidence>
<evidence type="ECO:0000259" key="2">
    <source>
        <dbReference type="Pfam" id="PF25036"/>
    </source>
</evidence>
<feature type="region of interest" description="Disordered" evidence="1">
    <location>
        <begin position="977"/>
        <end position="996"/>
    </location>
</feature>
<dbReference type="AlphaFoldDB" id="A0A5E4PSG2"/>
<proteinExistence type="predicted"/>
<dbReference type="PANTHER" id="PTHR16166:SF146">
    <property type="entry name" value="VACUOLAR PROTEIN SORTING-ASSOCIATED PROTEIN 13A-LIKE ISOFORM X1"/>
    <property type="match status" value="1"/>
</dbReference>
<evidence type="ECO:0000313" key="3">
    <source>
        <dbReference type="EMBL" id="VVC88044.1"/>
    </source>
</evidence>
<dbReference type="GO" id="GO:0006623">
    <property type="term" value="P:protein targeting to vacuole"/>
    <property type="evidence" value="ECO:0007669"/>
    <property type="project" value="TreeGrafter"/>
</dbReference>
<keyword evidence="4" id="KW-1185">Reference proteome</keyword>
<evidence type="ECO:0000313" key="4">
    <source>
        <dbReference type="Proteomes" id="UP000324832"/>
    </source>
</evidence>
<sequence>MYSSVGCDTSSADLLDEDEKESKREMTDISDEWDCFEGGFPATQTGDVDAGEARRISPGAPPSPRALKEKLTQMSLAITVQDFDPLTILCPQRSVAKLHVLHPSKNNTRYYLLVERTSQYNSKKIVLRSPLQSELEAAGVTCVGSVRNPFCGLLRLAVLAPDDTYNVPLFVAYHCRLYLLPTNIESYKASTQGIWWIDLIGDIGTPRDIVCPAVDDSDGSVFAMRVIPIEGCKSNKVSRIPNLVVRVVAPLCIHNRIPHALLAAAAPAVPGAAAGAVSVRLEAGERAHIYTLPPGQAARLTVDVHCLGLPWTGKFTYSPDMNEKTISMTTECETEGGNKRLVVMARLQDAPTRRLLLYAPYWIINKTGLPLQIKGRSDTCYEVTEEPLLWCEGNSSRSSANKVRIRAHQSSWSRRTRLCATPGLLVCAHIERRMQYRILTQVTLSELSPQLTKIVTLLPYFIVYNDTKKHLRFMEENEAADLWIDLAPQQCTSYWPQTNSMLMHCKYRDSTVVSQHFPIAKNHFTVMRMDKGTAICVDVTGGTDRPFTITFKPYRSGDAPVRFDNLCDDLFIKLHQVDSGQVALLSPYQSMLYTWDDPVKDRAVLWNIYNNKAKGFPADFSQDGFGEEKVCFQLVKQNLVATSSVTSKLSSTFKRLTPKSPEAYSSSSDDSDFEVIEHKPKKTRKDKVIVYWISYMDGYQRVFALFQDERLAYQYRTSLYSERSNYEIYLALSTISLSVCMQTENAVKELSYISIHDSLPRWEVNVSSKWKQLAPDLNSWIEERYQSDQKKCHLKEYVHIDLEKMQMTKPFFSELRRTYSPGVWMQVRKSDTYTYCHLKLHRLQVDNQLHDAVFPCVLYSAPCPDNPRLKRDKPCIEMSLLKQYRPSLNQDVYKHLKVVVQEFVLNLDRGYVNHVFHILNHWKLDEKPAVRLRADLALVHMPLPMIALKNQTTAQRNVIFEFVHLSPIKLLLSLSSRGYSDSSGSPTRGSGNKENRPKLFNSDLLEYLFNSWGSSLCDMKDVCLRMSYLELRNAPLPLSSFVETARRHYWIQLMQQFYVLVLGLNILGNPYSYIGDFTKELRNYYEPHLGGCCSWGEFDGSVSRQLAVDMPHTTPHKTTQHAFGVHSELLEDLPAAVLEALKSNPASVALAVTGTMSRPTFGEN</sequence>